<dbReference type="Gene3D" id="3.40.190.10">
    <property type="entry name" value="Periplasmic binding protein-like II"/>
    <property type="match status" value="1"/>
</dbReference>
<feature type="signal peptide" evidence="1">
    <location>
        <begin position="1"/>
        <end position="19"/>
    </location>
</feature>
<dbReference type="EMBL" id="CAKOGL010000003">
    <property type="protein sequence ID" value="CAH2084958.1"/>
    <property type="molecule type" value="Genomic_DNA"/>
</dbReference>
<dbReference type="Proteomes" id="UP001153954">
    <property type="component" value="Unassembled WGS sequence"/>
</dbReference>
<dbReference type="PROSITE" id="PS51408">
    <property type="entry name" value="TRANSFERRIN_LIKE_4"/>
    <property type="match status" value="1"/>
</dbReference>
<dbReference type="SUPFAM" id="SSF53850">
    <property type="entry name" value="Periplasmic binding protein-like II"/>
    <property type="match status" value="1"/>
</dbReference>
<accession>A0AAU9TDA8</accession>
<dbReference type="AlphaFoldDB" id="A0AAU9TDA8"/>
<gene>
    <name evidence="3" type="ORF">EEDITHA_LOCUS1481</name>
</gene>
<dbReference type="InterPro" id="IPR001156">
    <property type="entry name" value="Transferrin-like_dom"/>
</dbReference>
<name>A0AAU9TDA8_EUPED</name>
<evidence type="ECO:0000313" key="4">
    <source>
        <dbReference type="Proteomes" id="UP001153954"/>
    </source>
</evidence>
<keyword evidence="1" id="KW-0732">Signal</keyword>
<sequence>MTLKYLLLLIALTCVNVNCKSTYKICVPVQYLKDCEAMLEVPTKSKAVLECIPARDRVECLSFVQQRQADFVPVDPEDMYMASKIPNQDFVVFQEYRTDDEPDGKNISYCL</sequence>
<protein>
    <recommendedName>
        <fullName evidence="2">Transferrin-like domain-containing protein</fullName>
    </recommendedName>
</protein>
<feature type="chain" id="PRO_5043516026" description="Transferrin-like domain-containing protein" evidence="1">
    <location>
        <begin position="20"/>
        <end position="111"/>
    </location>
</feature>
<reference evidence="3" key="1">
    <citation type="submission" date="2022-03" db="EMBL/GenBank/DDBJ databases">
        <authorList>
            <person name="Tunstrom K."/>
        </authorList>
    </citation>
    <scope>NUCLEOTIDE SEQUENCE</scope>
</reference>
<organism evidence="3 4">
    <name type="scientific">Euphydryas editha</name>
    <name type="common">Edith's checkerspot</name>
    <dbReference type="NCBI Taxonomy" id="104508"/>
    <lineage>
        <taxon>Eukaryota</taxon>
        <taxon>Metazoa</taxon>
        <taxon>Ecdysozoa</taxon>
        <taxon>Arthropoda</taxon>
        <taxon>Hexapoda</taxon>
        <taxon>Insecta</taxon>
        <taxon>Pterygota</taxon>
        <taxon>Neoptera</taxon>
        <taxon>Endopterygota</taxon>
        <taxon>Lepidoptera</taxon>
        <taxon>Glossata</taxon>
        <taxon>Ditrysia</taxon>
        <taxon>Papilionoidea</taxon>
        <taxon>Nymphalidae</taxon>
        <taxon>Nymphalinae</taxon>
        <taxon>Euphydryas</taxon>
    </lineage>
</organism>
<feature type="domain" description="Transferrin-like" evidence="2">
    <location>
        <begin position="23"/>
        <end position="111"/>
    </location>
</feature>
<comment type="caution">
    <text evidence="3">The sequence shown here is derived from an EMBL/GenBank/DDBJ whole genome shotgun (WGS) entry which is preliminary data.</text>
</comment>
<evidence type="ECO:0000313" key="3">
    <source>
        <dbReference type="EMBL" id="CAH2084958.1"/>
    </source>
</evidence>
<evidence type="ECO:0000256" key="1">
    <source>
        <dbReference type="SAM" id="SignalP"/>
    </source>
</evidence>
<evidence type="ECO:0000259" key="2">
    <source>
        <dbReference type="PROSITE" id="PS51408"/>
    </source>
</evidence>
<keyword evidence="4" id="KW-1185">Reference proteome</keyword>
<proteinExistence type="predicted"/>